<reference evidence="2 3" key="1">
    <citation type="submission" date="2016-03" db="EMBL/GenBank/DDBJ databases">
        <title>Choanephora cucurbitarum.</title>
        <authorList>
            <person name="Min B."/>
            <person name="Park H."/>
            <person name="Park J.-H."/>
            <person name="Shin H.-D."/>
            <person name="Choi I.-G."/>
        </authorList>
    </citation>
    <scope>NUCLEOTIDE SEQUENCE [LARGE SCALE GENOMIC DNA]</scope>
    <source>
        <strain evidence="2 3">KUS-F28377</strain>
    </source>
</reference>
<feature type="compositionally biased region" description="Basic residues" evidence="1">
    <location>
        <begin position="32"/>
        <end position="41"/>
    </location>
</feature>
<dbReference type="AlphaFoldDB" id="A0A1C7NNP0"/>
<evidence type="ECO:0000256" key="1">
    <source>
        <dbReference type="SAM" id="MobiDB-lite"/>
    </source>
</evidence>
<keyword evidence="3" id="KW-1185">Reference proteome</keyword>
<proteinExistence type="predicted"/>
<feature type="compositionally biased region" description="Acidic residues" evidence="1">
    <location>
        <begin position="107"/>
        <end position="135"/>
    </location>
</feature>
<feature type="region of interest" description="Disordered" evidence="1">
    <location>
        <begin position="194"/>
        <end position="240"/>
    </location>
</feature>
<feature type="compositionally biased region" description="Low complexity" evidence="1">
    <location>
        <begin position="95"/>
        <end position="106"/>
    </location>
</feature>
<dbReference type="InParanoid" id="A0A1C7NNP0"/>
<feature type="compositionally biased region" description="Low complexity" evidence="1">
    <location>
        <begin position="146"/>
        <end position="164"/>
    </location>
</feature>
<gene>
    <name evidence="2" type="ORF">A0J61_01874</name>
</gene>
<dbReference type="EMBL" id="LUGH01000065">
    <property type="protein sequence ID" value="OBZ90076.1"/>
    <property type="molecule type" value="Genomic_DNA"/>
</dbReference>
<feature type="compositionally biased region" description="Polar residues" evidence="1">
    <location>
        <begin position="220"/>
        <end position="234"/>
    </location>
</feature>
<name>A0A1C7NNP0_9FUNG</name>
<comment type="caution">
    <text evidence="2">The sequence shown here is derived from an EMBL/GenBank/DDBJ whole genome shotgun (WGS) entry which is preliminary data.</text>
</comment>
<feature type="region of interest" description="Disordered" evidence="1">
    <location>
        <begin position="82"/>
        <end position="180"/>
    </location>
</feature>
<evidence type="ECO:0000313" key="2">
    <source>
        <dbReference type="EMBL" id="OBZ90076.1"/>
    </source>
</evidence>
<dbReference type="STRING" id="101091.A0A1C7NNP0"/>
<sequence>MTDGKNTSYKDIIKQLAAQAPEPYGAIPPREKQKKNKKKKRPTLDHMENWIAVDSKESLPDEQDLIQSSSNFLSTNFLVLPLHMPPPSLSKQETLLIPRSPSISLLNEEEEEEEEEEDDDDEDEDEEEEEEEEEESHYISNKQLTKKISIPSFSSSKSHQPSTSMTASCAMSPPPAEEYTSRWKETIAQLRRSLTLNKKITPMPPPPTIPKTKKRRRSEATTQPRFNPETNTYTRDTRSNPDHLRMISAELNMMRHRKLSGPLKPRGFLPRRTDVFVRGQNRKTSLLRFELVDNKT</sequence>
<evidence type="ECO:0000313" key="3">
    <source>
        <dbReference type="Proteomes" id="UP000093000"/>
    </source>
</evidence>
<dbReference type="OrthoDB" id="2287482at2759"/>
<feature type="region of interest" description="Disordered" evidence="1">
    <location>
        <begin position="16"/>
        <end position="48"/>
    </location>
</feature>
<accession>A0A1C7NNP0</accession>
<organism evidence="2 3">
    <name type="scientific">Choanephora cucurbitarum</name>
    <dbReference type="NCBI Taxonomy" id="101091"/>
    <lineage>
        <taxon>Eukaryota</taxon>
        <taxon>Fungi</taxon>
        <taxon>Fungi incertae sedis</taxon>
        <taxon>Mucoromycota</taxon>
        <taxon>Mucoromycotina</taxon>
        <taxon>Mucoromycetes</taxon>
        <taxon>Mucorales</taxon>
        <taxon>Mucorineae</taxon>
        <taxon>Choanephoraceae</taxon>
        <taxon>Choanephoroideae</taxon>
        <taxon>Choanephora</taxon>
    </lineage>
</organism>
<dbReference type="Proteomes" id="UP000093000">
    <property type="component" value="Unassembled WGS sequence"/>
</dbReference>
<protein>
    <submittedName>
        <fullName evidence="2">Uncharacterized protein</fullName>
    </submittedName>
</protein>